<dbReference type="Proteomes" id="UP000708208">
    <property type="component" value="Unassembled WGS sequence"/>
</dbReference>
<feature type="transmembrane region" description="Helical" evidence="1">
    <location>
        <begin position="225"/>
        <end position="246"/>
    </location>
</feature>
<feature type="transmembrane region" description="Helical" evidence="1">
    <location>
        <begin position="145"/>
        <end position="167"/>
    </location>
</feature>
<feature type="transmembrane region" description="Helical" evidence="1">
    <location>
        <begin position="102"/>
        <end position="125"/>
    </location>
</feature>
<dbReference type="EMBL" id="CAJVCH010558200">
    <property type="protein sequence ID" value="CAG7830938.1"/>
    <property type="molecule type" value="Genomic_DNA"/>
</dbReference>
<accession>A0A8J2PHX9</accession>
<evidence type="ECO:0000313" key="2">
    <source>
        <dbReference type="EMBL" id="CAG7830938.1"/>
    </source>
</evidence>
<sequence>MNVLVKIKLIAFVSVISASVTSLASTWNFLKFHFAQENISHKNLTIILSNGSMDGMLTQDLNLLRSMIRSSIIVGVISSTQIIVSSCVIAASKTDVVNRWRFWTAFTITTQIICMVCLLATATSFKKFITSEKEHYLDIIPLLNMYYTGLGFYLSAHILLVISSMLVMRMMSTAMSMIAFWTFLRTQNDLQNDWVLSSDFSPGHSSVRVIKIDSELTISRTITRVVAVATGSIAFLQIIFGGYLLTAKGKDIITKSKSWMIFTLGSVGFSWVILTGILILQINGQETITHF</sequence>
<dbReference type="AlphaFoldDB" id="A0A8J2PHX9"/>
<organism evidence="2 3">
    <name type="scientific">Allacma fusca</name>
    <dbReference type="NCBI Taxonomy" id="39272"/>
    <lineage>
        <taxon>Eukaryota</taxon>
        <taxon>Metazoa</taxon>
        <taxon>Ecdysozoa</taxon>
        <taxon>Arthropoda</taxon>
        <taxon>Hexapoda</taxon>
        <taxon>Collembola</taxon>
        <taxon>Symphypleona</taxon>
        <taxon>Sminthuridae</taxon>
        <taxon>Allacma</taxon>
    </lineage>
</organism>
<keyword evidence="1" id="KW-0472">Membrane</keyword>
<feature type="transmembrane region" description="Helical" evidence="1">
    <location>
        <begin position="67"/>
        <end position="90"/>
    </location>
</feature>
<reference evidence="2" key="1">
    <citation type="submission" date="2021-06" db="EMBL/GenBank/DDBJ databases">
        <authorList>
            <person name="Hodson N. C."/>
            <person name="Mongue J. A."/>
            <person name="Jaron S. K."/>
        </authorList>
    </citation>
    <scope>NUCLEOTIDE SEQUENCE</scope>
</reference>
<name>A0A8J2PHX9_9HEXA</name>
<keyword evidence="1" id="KW-0812">Transmembrane</keyword>
<proteinExistence type="predicted"/>
<keyword evidence="1" id="KW-1133">Transmembrane helix</keyword>
<evidence type="ECO:0000313" key="3">
    <source>
        <dbReference type="Proteomes" id="UP000708208"/>
    </source>
</evidence>
<feature type="non-terminal residue" evidence="2">
    <location>
        <position position="1"/>
    </location>
</feature>
<gene>
    <name evidence="2" type="ORF">AFUS01_LOCUS40705</name>
</gene>
<comment type="caution">
    <text evidence="2">The sequence shown here is derived from an EMBL/GenBank/DDBJ whole genome shotgun (WGS) entry which is preliminary data.</text>
</comment>
<keyword evidence="3" id="KW-1185">Reference proteome</keyword>
<feature type="transmembrane region" description="Helical" evidence="1">
    <location>
        <begin position="258"/>
        <end position="280"/>
    </location>
</feature>
<protein>
    <submittedName>
        <fullName evidence="2">Uncharacterized protein</fullName>
    </submittedName>
</protein>
<evidence type="ECO:0000256" key="1">
    <source>
        <dbReference type="SAM" id="Phobius"/>
    </source>
</evidence>